<dbReference type="KEGG" id="obi:106870546"/>
<evidence type="ECO:0000256" key="4">
    <source>
        <dbReference type="ARBA" id="ARBA00023002"/>
    </source>
</evidence>
<comment type="similarity">
    <text evidence="6">Belongs to the L2HGDH family.</text>
</comment>
<dbReference type="OrthoDB" id="498204at2759"/>
<evidence type="ECO:0000256" key="5">
    <source>
        <dbReference type="ARBA" id="ARBA00036066"/>
    </source>
</evidence>
<protein>
    <recommendedName>
        <fullName evidence="8">L-2-hydroxyglutarate dehydrogenase, mitochondrial</fullName>
        <ecNumber evidence="7">1.1.99.2</ecNumber>
    </recommendedName>
</protein>
<keyword evidence="3" id="KW-0274">FAD</keyword>
<comment type="cofactor">
    <cofactor evidence="1">
        <name>FAD</name>
        <dbReference type="ChEBI" id="CHEBI:57692"/>
    </cofactor>
</comment>
<dbReference type="EC" id="1.1.99.2" evidence="7"/>
<proteinExistence type="inferred from homology"/>
<evidence type="ECO:0000256" key="1">
    <source>
        <dbReference type="ARBA" id="ARBA00001974"/>
    </source>
</evidence>
<dbReference type="Gene3D" id="3.30.9.10">
    <property type="entry name" value="D-Amino Acid Oxidase, subunit A, domain 2"/>
    <property type="match status" value="1"/>
</dbReference>
<keyword evidence="2" id="KW-0285">Flavoprotein</keyword>
<gene>
    <name evidence="10" type="ORF">OCBIM_22010252mg</name>
</gene>
<evidence type="ECO:0000256" key="7">
    <source>
        <dbReference type="ARBA" id="ARBA00038878"/>
    </source>
</evidence>
<evidence type="ECO:0000256" key="8">
    <source>
        <dbReference type="ARBA" id="ARBA00041137"/>
    </source>
</evidence>
<dbReference type="AlphaFoldDB" id="A0A0L8IEP4"/>
<evidence type="ECO:0000259" key="9">
    <source>
        <dbReference type="Pfam" id="PF01266"/>
    </source>
</evidence>
<comment type="catalytic activity">
    <reaction evidence="5">
        <text>(S)-2-hydroxyglutarate + A = 2-oxoglutarate + AH2</text>
        <dbReference type="Rhea" id="RHEA:21252"/>
        <dbReference type="ChEBI" id="CHEBI:13193"/>
        <dbReference type="ChEBI" id="CHEBI:16782"/>
        <dbReference type="ChEBI" id="CHEBI:16810"/>
        <dbReference type="ChEBI" id="CHEBI:17499"/>
        <dbReference type="EC" id="1.1.99.2"/>
    </reaction>
</comment>
<dbReference type="Gene3D" id="3.50.50.60">
    <property type="entry name" value="FAD/NAD(P)-binding domain"/>
    <property type="match status" value="1"/>
</dbReference>
<dbReference type="InterPro" id="IPR006076">
    <property type="entry name" value="FAD-dep_OxRdtase"/>
</dbReference>
<accession>A0A0L8IEP4</accession>
<evidence type="ECO:0000256" key="2">
    <source>
        <dbReference type="ARBA" id="ARBA00022630"/>
    </source>
</evidence>
<dbReference type="Pfam" id="PF01266">
    <property type="entry name" value="DAO"/>
    <property type="match status" value="1"/>
</dbReference>
<sequence>MAATVISKTLLNARVGLTVHSGFKWVFPRQYNEVCSAEHTNPKKEYDIVIVGGGIIGLATARELILRHPNLSFAVLEKEKELAKHQSGNNSGVIHAGIYYTPGSLKAKLCVEGFHKAYKYCDENNIPYKECGKLIVATNPEELSRLDNLYERGQKNNVKGMRMVGPKEIKDIEPNCVGLRAIHSPHTGIVDWRQVALSYGENFKKCGGHIFTDFAANKFSMSTENLKYPVTVMGDVKKGQAIQCQYLITCGGLYSDRLAEKTGCDRKPRIVPFRGDYLLLKPHKSDMVRGNIYPVPDPRFPFLGVHFTPRVDGSVWLGPNAVLAFKREGYTFFSFSAKDMIDALSYSGLRKIAMKNLSFGLNEMYRGLFISAQVKQLQRFIPSLKLEDVIRGPSGVRAQALDKDGNLVDDFVFDSGTGDMSKRILHVRNAPSPAATSSLAISRIVADQVDNMIHS</sequence>
<evidence type="ECO:0000256" key="3">
    <source>
        <dbReference type="ARBA" id="ARBA00022827"/>
    </source>
</evidence>
<feature type="domain" description="FAD dependent oxidoreductase" evidence="9">
    <location>
        <begin position="47"/>
        <end position="447"/>
    </location>
</feature>
<dbReference type="InterPro" id="IPR036188">
    <property type="entry name" value="FAD/NAD-bd_sf"/>
</dbReference>
<evidence type="ECO:0000256" key="6">
    <source>
        <dbReference type="ARBA" id="ARBA00037941"/>
    </source>
</evidence>
<evidence type="ECO:0000313" key="10">
    <source>
        <dbReference type="EMBL" id="KOF99884.1"/>
    </source>
</evidence>
<dbReference type="STRING" id="37653.A0A0L8IEP4"/>
<name>A0A0L8IEP4_OCTBM</name>
<dbReference type="EMBL" id="KQ415873">
    <property type="protein sequence ID" value="KOF99884.1"/>
    <property type="molecule type" value="Genomic_DNA"/>
</dbReference>
<dbReference type="GO" id="GO:0047545">
    <property type="term" value="F:(S)-2-hydroxyglutarate dehydrogenase activity"/>
    <property type="evidence" value="ECO:0007669"/>
    <property type="project" value="UniProtKB-EC"/>
</dbReference>
<dbReference type="PANTHER" id="PTHR43104:SF2">
    <property type="entry name" value="L-2-HYDROXYGLUTARATE DEHYDROGENASE, MITOCHONDRIAL"/>
    <property type="match status" value="1"/>
</dbReference>
<organism evidence="10">
    <name type="scientific">Octopus bimaculoides</name>
    <name type="common">California two-spotted octopus</name>
    <dbReference type="NCBI Taxonomy" id="37653"/>
    <lineage>
        <taxon>Eukaryota</taxon>
        <taxon>Metazoa</taxon>
        <taxon>Spiralia</taxon>
        <taxon>Lophotrochozoa</taxon>
        <taxon>Mollusca</taxon>
        <taxon>Cephalopoda</taxon>
        <taxon>Coleoidea</taxon>
        <taxon>Octopodiformes</taxon>
        <taxon>Octopoda</taxon>
        <taxon>Incirrata</taxon>
        <taxon>Octopodidae</taxon>
        <taxon>Octopus</taxon>
    </lineage>
</organism>
<dbReference type="SUPFAM" id="SSF51905">
    <property type="entry name" value="FAD/NAD(P)-binding domain"/>
    <property type="match status" value="1"/>
</dbReference>
<dbReference type="NCBIfam" id="NF008726">
    <property type="entry name" value="PRK11728.1"/>
    <property type="match status" value="1"/>
</dbReference>
<keyword evidence="4" id="KW-0560">Oxidoreductase</keyword>
<dbReference type="OMA" id="GVHFTRM"/>
<reference evidence="10" key="1">
    <citation type="submission" date="2015-07" db="EMBL/GenBank/DDBJ databases">
        <title>MeaNS - Measles Nucleotide Surveillance Program.</title>
        <authorList>
            <person name="Tran T."/>
            <person name="Druce J."/>
        </authorList>
    </citation>
    <scope>NUCLEOTIDE SEQUENCE</scope>
    <source>
        <strain evidence="10">UCB-OBI-ISO-001</strain>
        <tissue evidence="10">Gonad</tissue>
    </source>
</reference>
<dbReference type="PANTHER" id="PTHR43104">
    <property type="entry name" value="L-2-HYDROXYGLUTARATE DEHYDROGENASE, MITOCHONDRIAL"/>
    <property type="match status" value="1"/>
</dbReference>